<proteinExistence type="predicted"/>
<organism evidence="1">
    <name type="scientific">viral metagenome</name>
    <dbReference type="NCBI Taxonomy" id="1070528"/>
    <lineage>
        <taxon>unclassified sequences</taxon>
        <taxon>metagenomes</taxon>
        <taxon>organismal metagenomes</taxon>
    </lineage>
</organism>
<reference evidence="1" key="1">
    <citation type="submission" date="2020-03" db="EMBL/GenBank/DDBJ databases">
        <title>The deep terrestrial virosphere.</title>
        <authorList>
            <person name="Holmfeldt K."/>
            <person name="Nilsson E."/>
            <person name="Simone D."/>
            <person name="Lopez-Fernandez M."/>
            <person name="Wu X."/>
            <person name="de Brujin I."/>
            <person name="Lundin D."/>
            <person name="Andersson A."/>
            <person name="Bertilsson S."/>
            <person name="Dopson M."/>
        </authorList>
    </citation>
    <scope>NUCLEOTIDE SEQUENCE</scope>
    <source>
        <strain evidence="1">MM415B02490</strain>
    </source>
</reference>
<gene>
    <name evidence="1" type="ORF">MM415B02490_0011</name>
</gene>
<protein>
    <submittedName>
        <fullName evidence="1">Uncharacterized protein</fullName>
    </submittedName>
</protein>
<accession>A0A6M3L6D7</accession>
<evidence type="ECO:0000313" key="1">
    <source>
        <dbReference type="EMBL" id="QJA89859.1"/>
    </source>
</evidence>
<sequence>MIHICTIQNGKEDLGDYFCSIEVNPNTEDEATHLAYVWSAELRIEKGFEVITNSHQYMVVSNGRKGKLGLLIK</sequence>
<dbReference type="AlphaFoldDB" id="A0A6M3L6D7"/>
<dbReference type="EMBL" id="MT142873">
    <property type="protein sequence ID" value="QJA89859.1"/>
    <property type="molecule type" value="Genomic_DNA"/>
</dbReference>
<name>A0A6M3L6D7_9ZZZZ</name>